<keyword evidence="3" id="KW-1185">Reference proteome</keyword>
<sequence length="106" mass="11300">MKLLKVIMTGSLVLGVAATSLSADAVKGQKLFIKLLKGPCDMTGAKFAAKHTQDEWKELKAAGKFEAETIKICPNVKAGELSESVQENIIDFAIEFANDSGNVPSC</sequence>
<dbReference type="RefSeq" id="WP_108560842.1">
    <property type="nucleotide sequence ID" value="NZ_MUXE01000021.1"/>
</dbReference>
<comment type="caution">
    <text evidence="2">The sequence shown here is derived from an EMBL/GenBank/DDBJ whole genome shotgun (WGS) entry which is preliminary data.</text>
</comment>
<name>A0A363CWK8_9BACT</name>
<keyword evidence="1" id="KW-0732">Signal</keyword>
<organism evidence="2 3">
    <name type="scientific">Arcobacter caeni</name>
    <dbReference type="NCBI Taxonomy" id="1912877"/>
    <lineage>
        <taxon>Bacteria</taxon>
        <taxon>Pseudomonadati</taxon>
        <taxon>Campylobacterota</taxon>
        <taxon>Epsilonproteobacteria</taxon>
        <taxon>Campylobacterales</taxon>
        <taxon>Arcobacteraceae</taxon>
        <taxon>Arcobacter</taxon>
    </lineage>
</organism>
<accession>A0A363CWK8</accession>
<dbReference type="OrthoDB" id="5334626at2"/>
<evidence type="ECO:0000256" key="1">
    <source>
        <dbReference type="SAM" id="SignalP"/>
    </source>
</evidence>
<feature type="chain" id="PRO_5016652014" evidence="1">
    <location>
        <begin position="26"/>
        <end position="106"/>
    </location>
</feature>
<evidence type="ECO:0000313" key="3">
    <source>
        <dbReference type="Proteomes" id="UP000251135"/>
    </source>
</evidence>
<dbReference type="AlphaFoldDB" id="A0A363CWK8"/>
<dbReference type="Proteomes" id="UP000251135">
    <property type="component" value="Unassembled WGS sequence"/>
</dbReference>
<feature type="signal peptide" evidence="1">
    <location>
        <begin position="1"/>
        <end position="25"/>
    </location>
</feature>
<reference evidence="2 3" key="1">
    <citation type="submission" date="2017-02" db="EMBL/GenBank/DDBJ databases">
        <title>Arcobacter caeni sp. nov, a new Arcobacter species isolated from reclaimed water.</title>
        <authorList>
            <person name="Figueras M.J."/>
            <person name="Perez-Cataluna A."/>
            <person name="Salas-Masso N."/>
        </authorList>
    </citation>
    <scope>NUCLEOTIDE SEQUENCE [LARGE SCALE GENOMIC DNA]</scope>
    <source>
        <strain evidence="2 3">RW17-10</strain>
    </source>
</reference>
<evidence type="ECO:0000313" key="2">
    <source>
        <dbReference type="EMBL" id="PUE63476.1"/>
    </source>
</evidence>
<proteinExistence type="predicted"/>
<gene>
    <name evidence="2" type="ORF">B0174_11000</name>
</gene>
<protein>
    <submittedName>
        <fullName evidence="2">Cytochrome C</fullName>
    </submittedName>
</protein>
<dbReference type="EMBL" id="MUXE01000021">
    <property type="protein sequence ID" value="PUE63476.1"/>
    <property type="molecule type" value="Genomic_DNA"/>
</dbReference>